<feature type="non-terminal residue" evidence="1">
    <location>
        <position position="55"/>
    </location>
</feature>
<keyword evidence="2" id="KW-1185">Reference proteome</keyword>
<reference evidence="1 2" key="1">
    <citation type="submission" date="2024-02" db="EMBL/GenBank/DDBJ databases">
        <title>A draft genome for the cacao thread blight pathogen Marasmius crinis-equi.</title>
        <authorList>
            <person name="Cohen S.P."/>
            <person name="Baruah I.K."/>
            <person name="Amoako-Attah I."/>
            <person name="Bukari Y."/>
            <person name="Meinhardt L.W."/>
            <person name="Bailey B.A."/>
        </authorList>
    </citation>
    <scope>NUCLEOTIDE SEQUENCE [LARGE SCALE GENOMIC DNA]</scope>
    <source>
        <strain evidence="1 2">GH-76</strain>
    </source>
</reference>
<gene>
    <name evidence="1" type="ORF">V5O48_019277</name>
</gene>
<name>A0ABR3EIY2_9AGAR</name>
<dbReference type="Proteomes" id="UP001465976">
    <property type="component" value="Unassembled WGS sequence"/>
</dbReference>
<sequence length="55" mass="5813">MRGAQVKPGLLVASPECIRADEKAASPSTITTSILWLNLEGDRRSTRSVGMGVAN</sequence>
<organism evidence="1 2">
    <name type="scientific">Marasmius crinis-equi</name>
    <dbReference type="NCBI Taxonomy" id="585013"/>
    <lineage>
        <taxon>Eukaryota</taxon>
        <taxon>Fungi</taxon>
        <taxon>Dikarya</taxon>
        <taxon>Basidiomycota</taxon>
        <taxon>Agaricomycotina</taxon>
        <taxon>Agaricomycetes</taxon>
        <taxon>Agaricomycetidae</taxon>
        <taxon>Agaricales</taxon>
        <taxon>Marasmiineae</taxon>
        <taxon>Marasmiaceae</taxon>
        <taxon>Marasmius</taxon>
    </lineage>
</organism>
<dbReference type="EMBL" id="JBAHYK010004468">
    <property type="protein sequence ID" value="KAL0562801.1"/>
    <property type="molecule type" value="Genomic_DNA"/>
</dbReference>
<comment type="caution">
    <text evidence="1">The sequence shown here is derived from an EMBL/GenBank/DDBJ whole genome shotgun (WGS) entry which is preliminary data.</text>
</comment>
<protein>
    <submittedName>
        <fullName evidence="1">Uncharacterized protein</fullName>
    </submittedName>
</protein>
<evidence type="ECO:0000313" key="1">
    <source>
        <dbReference type="EMBL" id="KAL0562801.1"/>
    </source>
</evidence>
<accession>A0ABR3EIY2</accession>
<evidence type="ECO:0000313" key="2">
    <source>
        <dbReference type="Proteomes" id="UP001465976"/>
    </source>
</evidence>
<proteinExistence type="predicted"/>